<dbReference type="Pfam" id="PF00665">
    <property type="entry name" value="rve"/>
    <property type="match status" value="1"/>
</dbReference>
<protein>
    <submittedName>
        <fullName evidence="2">Transposase</fullName>
    </submittedName>
</protein>
<organism evidence="2 3">
    <name type="scientific">Falsihalocynthiibacter arcticus</name>
    <dbReference type="NCBI Taxonomy" id="1579316"/>
    <lineage>
        <taxon>Bacteria</taxon>
        <taxon>Pseudomonadati</taxon>
        <taxon>Pseudomonadota</taxon>
        <taxon>Alphaproteobacteria</taxon>
        <taxon>Rhodobacterales</taxon>
        <taxon>Roseobacteraceae</taxon>
        <taxon>Falsihalocynthiibacter</taxon>
    </lineage>
</organism>
<dbReference type="PANTHER" id="PTHR46889:SF5">
    <property type="entry name" value="INTEGRASE PROTEIN"/>
    <property type="match status" value="1"/>
</dbReference>
<dbReference type="InterPro" id="IPR048020">
    <property type="entry name" value="Transpos_IS3"/>
</dbReference>
<dbReference type="InterPro" id="IPR036397">
    <property type="entry name" value="RNaseH_sf"/>
</dbReference>
<evidence type="ECO:0000313" key="2">
    <source>
        <dbReference type="EMBL" id="AML52970.1"/>
    </source>
</evidence>
<dbReference type="PANTHER" id="PTHR46889">
    <property type="entry name" value="TRANSPOSASE INSF FOR INSERTION SEQUENCE IS3B-RELATED"/>
    <property type="match status" value="1"/>
</dbReference>
<dbReference type="GO" id="GO:0003676">
    <property type="term" value="F:nucleic acid binding"/>
    <property type="evidence" value="ECO:0007669"/>
    <property type="project" value="InterPro"/>
</dbReference>
<evidence type="ECO:0000313" key="3">
    <source>
        <dbReference type="Proteomes" id="UP000070371"/>
    </source>
</evidence>
<dbReference type="PROSITE" id="PS50994">
    <property type="entry name" value="INTEGRASE"/>
    <property type="match status" value="1"/>
</dbReference>
<dbReference type="AlphaFoldDB" id="A0A126V3U9"/>
<dbReference type="InterPro" id="IPR050900">
    <property type="entry name" value="Transposase_IS3/IS150/IS904"/>
</dbReference>
<dbReference type="EMBL" id="CP014327">
    <property type="protein sequence ID" value="AML52970.1"/>
    <property type="molecule type" value="Genomic_DNA"/>
</dbReference>
<dbReference type="GO" id="GO:0015074">
    <property type="term" value="P:DNA integration"/>
    <property type="evidence" value="ECO:0007669"/>
    <property type="project" value="InterPro"/>
</dbReference>
<dbReference type="Proteomes" id="UP000070371">
    <property type="component" value="Chromosome"/>
</dbReference>
<dbReference type="InterPro" id="IPR025948">
    <property type="entry name" value="HTH-like_dom"/>
</dbReference>
<evidence type="ECO:0000259" key="1">
    <source>
        <dbReference type="PROSITE" id="PS50994"/>
    </source>
</evidence>
<sequence>MIAFIEEHRNDLGVEPICKVLPIAQSTFYAHAAILKNPDLASDRAKRDTDLVPEIKRVWEENNEVYGIRKVWHQMQREKFTIARCTVARLMKRQSIHGVIRGKIKKTTVPDKSQPCPKDKVNRKFRAPAPNMLWVSDFTYVSTWQGFVYVAFIIDTFADKIVGWRVSSSPKTDFVLDALEQALHDRRPVHKGGLIHHSDRGGQYLSIRYTERLALAGIEPSVGSVGDSYDNALAETINGLYKAEVIHRLGPWKTMAAVEWETLKWVDWFNNRRILEPIGYIPPAEAEERYYAQFNALDMVA</sequence>
<dbReference type="Gene3D" id="3.30.420.10">
    <property type="entry name" value="Ribonuclease H-like superfamily/Ribonuclease H"/>
    <property type="match status" value="1"/>
</dbReference>
<accession>A0A126V3U9</accession>
<dbReference type="NCBIfam" id="NF033516">
    <property type="entry name" value="transpos_IS3"/>
    <property type="match status" value="1"/>
</dbReference>
<keyword evidence="3" id="KW-1185">Reference proteome</keyword>
<proteinExistence type="predicted"/>
<dbReference type="InterPro" id="IPR012337">
    <property type="entry name" value="RNaseH-like_sf"/>
</dbReference>
<name>A0A126V3U9_9RHOB</name>
<feature type="domain" description="Integrase catalytic" evidence="1">
    <location>
        <begin position="126"/>
        <end position="290"/>
    </location>
</feature>
<dbReference type="KEGG" id="hat:RC74_18430"/>
<gene>
    <name evidence="2" type="ORF">RC74_18430</name>
</gene>
<dbReference type="STRING" id="1579316.RC74_18430"/>
<dbReference type="SUPFAM" id="SSF53098">
    <property type="entry name" value="Ribonuclease H-like"/>
    <property type="match status" value="1"/>
</dbReference>
<reference evidence="2 3" key="1">
    <citation type="submission" date="2016-02" db="EMBL/GenBank/DDBJ databases">
        <title>Complete genome sequence of Halocynthiibacter arcticus PAMC 20958t from arctic marine sediment.</title>
        <authorList>
            <person name="Lee Y.M."/>
            <person name="Baek K."/>
            <person name="Lee H.K."/>
            <person name="Shin S.C."/>
        </authorList>
    </citation>
    <scope>NUCLEOTIDE SEQUENCE [LARGE SCALE GENOMIC DNA]</scope>
    <source>
        <strain evidence="2">PAMC 20958</strain>
    </source>
</reference>
<dbReference type="Pfam" id="PF13276">
    <property type="entry name" value="HTH_21"/>
    <property type="match status" value="1"/>
</dbReference>
<dbReference type="InterPro" id="IPR001584">
    <property type="entry name" value="Integrase_cat-core"/>
</dbReference>